<keyword evidence="3" id="KW-1185">Reference proteome</keyword>
<organism evidence="2 3">
    <name type="scientific">Trichonephila clavata</name>
    <name type="common">Joro spider</name>
    <name type="synonym">Nephila clavata</name>
    <dbReference type="NCBI Taxonomy" id="2740835"/>
    <lineage>
        <taxon>Eukaryota</taxon>
        <taxon>Metazoa</taxon>
        <taxon>Ecdysozoa</taxon>
        <taxon>Arthropoda</taxon>
        <taxon>Chelicerata</taxon>
        <taxon>Arachnida</taxon>
        <taxon>Araneae</taxon>
        <taxon>Araneomorphae</taxon>
        <taxon>Entelegynae</taxon>
        <taxon>Araneoidea</taxon>
        <taxon>Nephilidae</taxon>
        <taxon>Trichonephila</taxon>
    </lineage>
</organism>
<protein>
    <submittedName>
        <fullName evidence="2">Uncharacterized protein</fullName>
    </submittedName>
</protein>
<dbReference type="PANTHER" id="PTHR22955:SF70">
    <property type="entry name" value="INTEGRASE CATALYTIC DOMAIN-CONTAINING PROTEIN"/>
    <property type="match status" value="1"/>
</dbReference>
<sequence>MSSKSARRSTDYRRKKRRFCGNQHSKNETLEPVGIDVSSASSKKLCLDSCSYQSNSSESKGYWLINLDILLEELSKYLICFYCGTKAALKENVLFGLGKDLQLHIFCDSSPRPFGAVAYFRYVTENDDIFTRFIIAKSRVSPFQEVNPHVSNSFNTIHWIKGKPSKYKQFASNRVIEIQSNSDLSDWHHYNGRENPADYVSRGANLEKIIKCQIWMHGPQWLRTTKNNWPKDLNCDTCKYAEQVFNSYEKVNYTQLQ</sequence>
<evidence type="ECO:0000256" key="1">
    <source>
        <dbReference type="SAM" id="MobiDB-lite"/>
    </source>
</evidence>
<name>A0A8X6EY35_TRICU</name>
<evidence type="ECO:0000313" key="3">
    <source>
        <dbReference type="Proteomes" id="UP000887116"/>
    </source>
</evidence>
<dbReference type="Proteomes" id="UP000887116">
    <property type="component" value="Unassembled WGS sequence"/>
</dbReference>
<accession>A0A8X6EY35</accession>
<comment type="caution">
    <text evidence="2">The sequence shown here is derived from an EMBL/GenBank/DDBJ whole genome shotgun (WGS) entry which is preliminary data.</text>
</comment>
<evidence type="ECO:0000313" key="2">
    <source>
        <dbReference type="EMBL" id="GFQ64522.1"/>
    </source>
</evidence>
<gene>
    <name evidence="2" type="primary">AVEN_29148_1</name>
    <name evidence="2" type="ORF">TNCT_172531</name>
</gene>
<dbReference type="Pfam" id="PF05380">
    <property type="entry name" value="Peptidase_A17"/>
    <property type="match status" value="1"/>
</dbReference>
<proteinExistence type="predicted"/>
<feature type="region of interest" description="Disordered" evidence="1">
    <location>
        <begin position="1"/>
        <end position="26"/>
    </location>
</feature>
<dbReference type="OrthoDB" id="8191111at2759"/>
<dbReference type="InterPro" id="IPR008042">
    <property type="entry name" value="Retrotrans_Pao"/>
</dbReference>
<reference evidence="2" key="1">
    <citation type="submission" date="2020-07" db="EMBL/GenBank/DDBJ databases">
        <title>Multicomponent nature underlies the extraordinary mechanical properties of spider dragline silk.</title>
        <authorList>
            <person name="Kono N."/>
            <person name="Nakamura H."/>
            <person name="Mori M."/>
            <person name="Yoshida Y."/>
            <person name="Ohtoshi R."/>
            <person name="Malay A.D."/>
            <person name="Moran D.A.P."/>
            <person name="Tomita M."/>
            <person name="Numata K."/>
            <person name="Arakawa K."/>
        </authorList>
    </citation>
    <scope>NUCLEOTIDE SEQUENCE</scope>
</reference>
<dbReference type="PANTHER" id="PTHR22955">
    <property type="entry name" value="RETROTRANSPOSON"/>
    <property type="match status" value="1"/>
</dbReference>
<dbReference type="AlphaFoldDB" id="A0A8X6EY35"/>
<dbReference type="EMBL" id="BMAO01010062">
    <property type="protein sequence ID" value="GFQ64522.1"/>
    <property type="molecule type" value="Genomic_DNA"/>
</dbReference>